<organism evidence="1">
    <name type="scientific">Timema shepardi</name>
    <name type="common">Walking stick</name>
    <dbReference type="NCBI Taxonomy" id="629360"/>
    <lineage>
        <taxon>Eukaryota</taxon>
        <taxon>Metazoa</taxon>
        <taxon>Ecdysozoa</taxon>
        <taxon>Arthropoda</taxon>
        <taxon>Hexapoda</taxon>
        <taxon>Insecta</taxon>
        <taxon>Pterygota</taxon>
        <taxon>Neoptera</taxon>
        <taxon>Polyneoptera</taxon>
        <taxon>Phasmatodea</taxon>
        <taxon>Timematodea</taxon>
        <taxon>Timematoidea</taxon>
        <taxon>Timematidae</taxon>
        <taxon>Timema</taxon>
    </lineage>
</organism>
<dbReference type="AlphaFoldDB" id="A0A7R9AP29"/>
<reference evidence="1" key="1">
    <citation type="submission" date="2020-11" db="EMBL/GenBank/DDBJ databases">
        <authorList>
            <person name="Tran Van P."/>
        </authorList>
    </citation>
    <scope>NUCLEOTIDE SEQUENCE</scope>
</reference>
<protein>
    <submittedName>
        <fullName evidence="1">Uncharacterized protein</fullName>
    </submittedName>
</protein>
<sequence length="550" mass="61209">MGELETQTTVMLEEEAPTTGNNDSPALPNLIYIQRKTVHGKQKNDNAVAHAQMMLVSDCLAPPEITTSIVTEDRLLCNDVSKSSQAFTPHSTCYVLKIDELPNLQACTAPTLTSLSTAILRHQPQPSSLRLEIVALSMNESEVIVETKFHSKRTFHTLPHGLSTTPGIDITFHTCLGPQNMDHKSNLVILEMHTQCKLAPPLMYRSLQSLSETLPLFQYYPTFWLSEYLVFPLVHPTEIRTSISPSSAVELNTTSALANYATEAVHPTEIRTSISPSSTVELNTTSALANYATEAGIGKVKLEEANPHLRGGRVENHFRKNHPQFTQPRFEPRSPPSSAVELNTISALAHYATEAVCHYFSGHPPVYEKHSKIFVWNCKLHSASDVVFDFCAHANIGGECGGRRDFQVDRALLLSQCRLWRDGIGKVELEEVNPHLRGGRVENHLGKPPQVHPTEIRTSISPSSAAELNTTSQLRHRSGTSMVSYEGVMRCGYTFATLFPTWYTVPNSPLKWSQFLGTDTEVPGLILYDFRVSVKQCVWDEVKLSIVRKN</sequence>
<proteinExistence type="predicted"/>
<accession>A0A7R9AP29</accession>
<dbReference type="EMBL" id="OC000568">
    <property type="protein sequence ID" value="CAD7257702.1"/>
    <property type="molecule type" value="Genomic_DNA"/>
</dbReference>
<name>A0A7R9AP29_TIMSH</name>
<gene>
    <name evidence="1" type="ORF">TSIB3V08_LOCUS1959</name>
</gene>
<evidence type="ECO:0000313" key="1">
    <source>
        <dbReference type="EMBL" id="CAD7257702.1"/>
    </source>
</evidence>